<evidence type="ECO:0000313" key="3">
    <source>
        <dbReference type="Proteomes" id="UP000008792"/>
    </source>
</evidence>
<name>B4LN09_DROVI</name>
<dbReference type="HOGENOM" id="CLU_2029128_0_0_1"/>
<keyword evidence="1" id="KW-1133">Transmembrane helix</keyword>
<dbReference type="AlphaFoldDB" id="B4LN09"/>
<dbReference type="Proteomes" id="UP000008792">
    <property type="component" value="Unassembled WGS sequence"/>
</dbReference>
<evidence type="ECO:0000256" key="1">
    <source>
        <dbReference type="SAM" id="Phobius"/>
    </source>
</evidence>
<feature type="transmembrane region" description="Helical" evidence="1">
    <location>
        <begin position="65"/>
        <end position="86"/>
    </location>
</feature>
<keyword evidence="3" id="KW-1185">Reference proteome</keyword>
<organism evidence="2 3">
    <name type="scientific">Drosophila virilis</name>
    <name type="common">Fruit fly</name>
    <dbReference type="NCBI Taxonomy" id="7244"/>
    <lineage>
        <taxon>Eukaryota</taxon>
        <taxon>Metazoa</taxon>
        <taxon>Ecdysozoa</taxon>
        <taxon>Arthropoda</taxon>
        <taxon>Hexapoda</taxon>
        <taxon>Insecta</taxon>
        <taxon>Pterygota</taxon>
        <taxon>Neoptera</taxon>
        <taxon>Endopterygota</taxon>
        <taxon>Diptera</taxon>
        <taxon>Brachycera</taxon>
        <taxon>Muscomorpha</taxon>
        <taxon>Ephydroidea</taxon>
        <taxon>Drosophilidae</taxon>
        <taxon>Drosophila</taxon>
    </lineage>
</organism>
<feature type="transmembrane region" description="Helical" evidence="1">
    <location>
        <begin position="101"/>
        <end position="125"/>
    </location>
</feature>
<accession>B4LN09</accession>
<proteinExistence type="predicted"/>
<dbReference type="EMBL" id="CH940648">
    <property type="protein sequence ID" value="EDW62124.2"/>
    <property type="molecule type" value="Genomic_DNA"/>
</dbReference>
<feature type="transmembrane region" description="Helical" evidence="1">
    <location>
        <begin position="35"/>
        <end position="53"/>
    </location>
</feature>
<reference evidence="2 3" key="1">
    <citation type="journal article" date="2007" name="Nature">
        <title>Evolution of genes and genomes on the Drosophila phylogeny.</title>
        <authorList>
            <consortium name="Drosophila 12 Genomes Consortium"/>
            <person name="Clark A.G."/>
            <person name="Eisen M.B."/>
            <person name="Smith D.R."/>
            <person name="Bergman C.M."/>
            <person name="Oliver B."/>
            <person name="Markow T.A."/>
            <person name="Kaufman T.C."/>
            <person name="Kellis M."/>
            <person name="Gelbart W."/>
            <person name="Iyer V.N."/>
            <person name="Pollard D.A."/>
            <person name="Sackton T.B."/>
            <person name="Larracuente A.M."/>
            <person name="Singh N.D."/>
            <person name="Abad J.P."/>
            <person name="Abt D.N."/>
            <person name="Adryan B."/>
            <person name="Aguade M."/>
            <person name="Akashi H."/>
            <person name="Anderson W.W."/>
            <person name="Aquadro C.F."/>
            <person name="Ardell D.H."/>
            <person name="Arguello R."/>
            <person name="Artieri C.G."/>
            <person name="Barbash D.A."/>
            <person name="Barker D."/>
            <person name="Barsanti P."/>
            <person name="Batterham P."/>
            <person name="Batzoglou S."/>
            <person name="Begun D."/>
            <person name="Bhutkar A."/>
            <person name="Blanco E."/>
            <person name="Bosak S.A."/>
            <person name="Bradley R.K."/>
            <person name="Brand A.D."/>
            <person name="Brent M.R."/>
            <person name="Brooks A.N."/>
            <person name="Brown R.H."/>
            <person name="Butlin R.K."/>
            <person name="Caggese C."/>
            <person name="Calvi B.R."/>
            <person name="Bernardo de Carvalho A."/>
            <person name="Caspi A."/>
            <person name="Castrezana S."/>
            <person name="Celniker S.E."/>
            <person name="Chang J.L."/>
            <person name="Chapple C."/>
            <person name="Chatterji S."/>
            <person name="Chinwalla A."/>
            <person name="Civetta A."/>
            <person name="Clifton S.W."/>
            <person name="Comeron J.M."/>
            <person name="Costello J.C."/>
            <person name="Coyne J.A."/>
            <person name="Daub J."/>
            <person name="David R.G."/>
            <person name="Delcher A.L."/>
            <person name="Delehaunty K."/>
            <person name="Do C.B."/>
            <person name="Ebling H."/>
            <person name="Edwards K."/>
            <person name="Eickbush T."/>
            <person name="Evans J.D."/>
            <person name="Filipski A."/>
            <person name="Findeiss S."/>
            <person name="Freyhult E."/>
            <person name="Fulton L."/>
            <person name="Fulton R."/>
            <person name="Garcia A.C."/>
            <person name="Gardiner A."/>
            <person name="Garfield D.A."/>
            <person name="Garvin B.E."/>
            <person name="Gibson G."/>
            <person name="Gilbert D."/>
            <person name="Gnerre S."/>
            <person name="Godfrey J."/>
            <person name="Good R."/>
            <person name="Gotea V."/>
            <person name="Gravely B."/>
            <person name="Greenberg A.J."/>
            <person name="Griffiths-Jones S."/>
            <person name="Gross S."/>
            <person name="Guigo R."/>
            <person name="Gustafson E.A."/>
            <person name="Haerty W."/>
            <person name="Hahn M.W."/>
            <person name="Halligan D.L."/>
            <person name="Halpern A.L."/>
            <person name="Halter G.M."/>
            <person name="Han M.V."/>
            <person name="Heger A."/>
            <person name="Hillier L."/>
            <person name="Hinrichs A.S."/>
            <person name="Holmes I."/>
            <person name="Hoskins R.A."/>
            <person name="Hubisz M.J."/>
            <person name="Hultmark D."/>
            <person name="Huntley M.A."/>
            <person name="Jaffe D.B."/>
            <person name="Jagadeeshan S."/>
            <person name="Jeck W.R."/>
            <person name="Johnson J."/>
            <person name="Jones C.D."/>
            <person name="Jordan W.C."/>
            <person name="Karpen G.H."/>
            <person name="Kataoka E."/>
            <person name="Keightley P.D."/>
            <person name="Kheradpour P."/>
            <person name="Kirkness E.F."/>
            <person name="Koerich L.B."/>
            <person name="Kristiansen K."/>
            <person name="Kudrna D."/>
            <person name="Kulathinal R.J."/>
            <person name="Kumar S."/>
            <person name="Kwok R."/>
            <person name="Lander E."/>
            <person name="Langley C.H."/>
            <person name="Lapoint R."/>
            <person name="Lazzaro B.P."/>
            <person name="Lee S.J."/>
            <person name="Levesque L."/>
            <person name="Li R."/>
            <person name="Lin C.F."/>
            <person name="Lin M.F."/>
            <person name="Lindblad-Toh K."/>
            <person name="Llopart A."/>
            <person name="Long M."/>
            <person name="Low L."/>
            <person name="Lozovsky E."/>
            <person name="Lu J."/>
            <person name="Luo M."/>
            <person name="Machado C.A."/>
            <person name="Makalowski W."/>
            <person name="Marzo M."/>
            <person name="Matsuda M."/>
            <person name="Matzkin L."/>
            <person name="McAllister B."/>
            <person name="McBride C.S."/>
            <person name="McKernan B."/>
            <person name="McKernan K."/>
            <person name="Mendez-Lago M."/>
            <person name="Minx P."/>
            <person name="Mollenhauer M.U."/>
            <person name="Montooth K."/>
            <person name="Mount S.M."/>
            <person name="Mu X."/>
            <person name="Myers E."/>
            <person name="Negre B."/>
            <person name="Newfeld S."/>
            <person name="Nielsen R."/>
            <person name="Noor M.A."/>
            <person name="O'Grady P."/>
            <person name="Pachter L."/>
            <person name="Papaceit M."/>
            <person name="Parisi M.J."/>
            <person name="Parisi M."/>
            <person name="Parts L."/>
            <person name="Pedersen J.S."/>
            <person name="Pesole G."/>
            <person name="Phillippy A.M."/>
            <person name="Ponting C.P."/>
            <person name="Pop M."/>
            <person name="Porcelli D."/>
            <person name="Powell J.R."/>
            <person name="Prohaska S."/>
            <person name="Pruitt K."/>
            <person name="Puig M."/>
            <person name="Quesneville H."/>
            <person name="Ram K.R."/>
            <person name="Rand D."/>
            <person name="Rasmussen M.D."/>
            <person name="Reed L.K."/>
            <person name="Reenan R."/>
            <person name="Reily A."/>
            <person name="Remington K.A."/>
            <person name="Rieger T.T."/>
            <person name="Ritchie M.G."/>
            <person name="Robin C."/>
            <person name="Rogers Y.H."/>
            <person name="Rohde C."/>
            <person name="Rozas J."/>
            <person name="Rubenfield M.J."/>
            <person name="Ruiz A."/>
            <person name="Russo S."/>
            <person name="Salzberg S.L."/>
            <person name="Sanchez-Gracia A."/>
            <person name="Saranga D.J."/>
            <person name="Sato H."/>
            <person name="Schaeffer S.W."/>
            <person name="Schatz M.C."/>
            <person name="Schlenke T."/>
            <person name="Schwartz R."/>
            <person name="Segarra C."/>
            <person name="Singh R.S."/>
            <person name="Sirot L."/>
            <person name="Sirota M."/>
            <person name="Sisneros N.B."/>
            <person name="Smith C.D."/>
            <person name="Smith T.F."/>
            <person name="Spieth J."/>
            <person name="Stage D.E."/>
            <person name="Stark A."/>
            <person name="Stephan W."/>
            <person name="Strausberg R.L."/>
            <person name="Strempel S."/>
            <person name="Sturgill D."/>
            <person name="Sutton G."/>
            <person name="Sutton G.G."/>
            <person name="Tao W."/>
            <person name="Teichmann S."/>
            <person name="Tobari Y.N."/>
            <person name="Tomimura Y."/>
            <person name="Tsolas J.M."/>
            <person name="Valente V.L."/>
            <person name="Venter E."/>
            <person name="Venter J.C."/>
            <person name="Vicario S."/>
            <person name="Vieira F.G."/>
            <person name="Vilella A.J."/>
            <person name="Villasante A."/>
            <person name="Walenz B."/>
            <person name="Wang J."/>
            <person name="Wasserman M."/>
            <person name="Watts T."/>
            <person name="Wilson D."/>
            <person name="Wilson R.K."/>
            <person name="Wing R.A."/>
            <person name="Wolfner M.F."/>
            <person name="Wong A."/>
            <person name="Wong G.K."/>
            <person name="Wu C.I."/>
            <person name="Wu G."/>
            <person name="Yamamoto D."/>
            <person name="Yang H.P."/>
            <person name="Yang S.P."/>
            <person name="Yorke J.A."/>
            <person name="Yoshida K."/>
            <person name="Zdobnov E."/>
            <person name="Zhang P."/>
            <person name="Zhang Y."/>
            <person name="Zimin A.V."/>
            <person name="Baldwin J."/>
            <person name="Abdouelleil A."/>
            <person name="Abdulkadir J."/>
            <person name="Abebe A."/>
            <person name="Abera B."/>
            <person name="Abreu J."/>
            <person name="Acer S.C."/>
            <person name="Aftuck L."/>
            <person name="Alexander A."/>
            <person name="An P."/>
            <person name="Anderson E."/>
            <person name="Anderson S."/>
            <person name="Arachi H."/>
            <person name="Azer M."/>
            <person name="Bachantsang P."/>
            <person name="Barry A."/>
            <person name="Bayul T."/>
            <person name="Berlin A."/>
            <person name="Bessette D."/>
            <person name="Bloom T."/>
            <person name="Blye J."/>
            <person name="Boguslavskiy L."/>
            <person name="Bonnet C."/>
            <person name="Boukhgalter B."/>
            <person name="Bourzgui I."/>
            <person name="Brown A."/>
            <person name="Cahill P."/>
            <person name="Channer S."/>
            <person name="Cheshatsang Y."/>
            <person name="Chuda L."/>
            <person name="Citroen M."/>
            <person name="Collymore A."/>
            <person name="Cooke P."/>
            <person name="Costello M."/>
            <person name="D'Aco K."/>
            <person name="Daza R."/>
            <person name="De Haan G."/>
            <person name="DeGray S."/>
            <person name="DeMaso C."/>
            <person name="Dhargay N."/>
            <person name="Dooley K."/>
            <person name="Dooley E."/>
            <person name="Doricent M."/>
            <person name="Dorje P."/>
            <person name="Dorjee K."/>
            <person name="Dupes A."/>
            <person name="Elong R."/>
            <person name="Falk J."/>
            <person name="Farina A."/>
            <person name="Faro S."/>
            <person name="Ferguson D."/>
            <person name="Fisher S."/>
            <person name="Foley C.D."/>
            <person name="Franke A."/>
            <person name="Friedrich D."/>
            <person name="Gadbois L."/>
            <person name="Gearin G."/>
            <person name="Gearin C.R."/>
            <person name="Giannoukos G."/>
            <person name="Goode T."/>
            <person name="Graham J."/>
            <person name="Grandbois E."/>
            <person name="Grewal S."/>
            <person name="Gyaltsen K."/>
            <person name="Hafez N."/>
            <person name="Hagos B."/>
            <person name="Hall J."/>
            <person name="Henson C."/>
            <person name="Hollinger A."/>
            <person name="Honan T."/>
            <person name="Huard M.D."/>
            <person name="Hughes L."/>
            <person name="Hurhula B."/>
            <person name="Husby M.E."/>
            <person name="Kamat A."/>
            <person name="Kanga B."/>
            <person name="Kashin S."/>
            <person name="Khazanovich D."/>
            <person name="Kisner P."/>
            <person name="Lance K."/>
            <person name="Lara M."/>
            <person name="Lee W."/>
            <person name="Lennon N."/>
            <person name="Letendre F."/>
            <person name="LeVine R."/>
            <person name="Lipovsky A."/>
            <person name="Liu X."/>
            <person name="Liu J."/>
            <person name="Liu S."/>
            <person name="Lokyitsang T."/>
            <person name="Lokyitsang Y."/>
            <person name="Lubonja R."/>
            <person name="Lui A."/>
            <person name="MacDonald P."/>
            <person name="Magnisalis V."/>
            <person name="Maru K."/>
            <person name="Matthews C."/>
            <person name="McCusker W."/>
            <person name="McDonough S."/>
            <person name="Mehta T."/>
            <person name="Meldrim J."/>
            <person name="Meneus L."/>
            <person name="Mihai O."/>
            <person name="Mihalev A."/>
            <person name="Mihova T."/>
            <person name="Mittelman R."/>
            <person name="Mlenga V."/>
            <person name="Montmayeur A."/>
            <person name="Mulrain L."/>
            <person name="Navidi A."/>
            <person name="Naylor J."/>
            <person name="Negash T."/>
            <person name="Nguyen T."/>
            <person name="Nguyen N."/>
            <person name="Nicol R."/>
            <person name="Norbu C."/>
            <person name="Norbu N."/>
            <person name="Novod N."/>
            <person name="O'Neill B."/>
            <person name="Osman S."/>
            <person name="Markiewicz E."/>
            <person name="Oyono O.L."/>
            <person name="Patti C."/>
            <person name="Phunkhang P."/>
            <person name="Pierre F."/>
            <person name="Priest M."/>
            <person name="Raghuraman S."/>
            <person name="Rege F."/>
            <person name="Reyes R."/>
            <person name="Rise C."/>
            <person name="Rogov P."/>
            <person name="Ross K."/>
            <person name="Ryan E."/>
            <person name="Settipalli S."/>
            <person name="Shea T."/>
            <person name="Sherpa N."/>
            <person name="Shi L."/>
            <person name="Shih D."/>
            <person name="Sparrow T."/>
            <person name="Spaulding J."/>
            <person name="Stalker J."/>
            <person name="Stange-Thomann N."/>
            <person name="Stavropoulos S."/>
            <person name="Stone C."/>
            <person name="Strader C."/>
            <person name="Tesfaye S."/>
            <person name="Thomson T."/>
            <person name="Thoulutsang Y."/>
            <person name="Thoulutsang D."/>
            <person name="Topham K."/>
            <person name="Topping I."/>
            <person name="Tsamla T."/>
            <person name="Vassiliev H."/>
            <person name="Vo A."/>
            <person name="Wangchuk T."/>
            <person name="Wangdi T."/>
            <person name="Weiand M."/>
            <person name="Wilkinson J."/>
            <person name="Wilson A."/>
            <person name="Yadav S."/>
            <person name="Young G."/>
            <person name="Yu Q."/>
            <person name="Zembek L."/>
            <person name="Zhong D."/>
            <person name="Zimmer A."/>
            <person name="Zwirko Z."/>
            <person name="Jaffe D.B."/>
            <person name="Alvarez P."/>
            <person name="Brockman W."/>
            <person name="Butler J."/>
            <person name="Chin C."/>
            <person name="Gnerre S."/>
            <person name="Grabherr M."/>
            <person name="Kleber M."/>
            <person name="Mauceli E."/>
            <person name="MacCallum I."/>
        </authorList>
    </citation>
    <scope>NUCLEOTIDE SEQUENCE [LARGE SCALE GENOMIC DNA]</scope>
    <source>
        <strain evidence="3">Tucson 15010-1051.87</strain>
    </source>
</reference>
<gene>
    <name evidence="2" type="primary">Dvir\GJ19925</name>
    <name evidence="2" type="ORF">Dvir_GJ19925</name>
</gene>
<sequence>MMFCKQHILIAIGPIVMGMSLGTFAMDYYCQEFLAIFRALQVLATISLLFGVLKKEPLHKDKFLVFWLIITAIFFGVMCYYCMNFITDDFLYSFYDFGEFLLALLVLLLLLAATAFLGYLIYYVYEEYARLRTANSESTAVAASERNAVVETKEPPPTYESTGNLTVSIQN</sequence>
<dbReference type="OrthoDB" id="7870203at2759"/>
<feature type="transmembrane region" description="Helical" evidence="1">
    <location>
        <begin position="7"/>
        <end position="29"/>
    </location>
</feature>
<dbReference type="InParanoid" id="B4LN09"/>
<keyword evidence="1" id="KW-0812">Transmembrane</keyword>
<evidence type="ECO:0000313" key="2">
    <source>
        <dbReference type="EMBL" id="EDW62124.2"/>
    </source>
</evidence>
<keyword evidence="1" id="KW-0472">Membrane</keyword>
<protein>
    <submittedName>
        <fullName evidence="2">Uncharacterized protein</fullName>
    </submittedName>
</protein>